<gene>
    <name evidence="4" type="ORF">FHU35_121064</name>
</gene>
<dbReference type="InterPro" id="IPR045450">
    <property type="entry name" value="VMAP_C"/>
</dbReference>
<dbReference type="Pfam" id="PF20028">
    <property type="entry name" value="VMAP-C"/>
    <property type="match status" value="1"/>
</dbReference>
<feature type="domain" description="vWA-MoxR associated protein middle region 0" evidence="1">
    <location>
        <begin position="106"/>
        <end position="206"/>
    </location>
</feature>
<keyword evidence="5" id="KW-1185">Reference proteome</keyword>
<evidence type="ECO:0000259" key="1">
    <source>
        <dbReference type="Pfam" id="PF19916"/>
    </source>
</evidence>
<dbReference type="InterPro" id="IPR045555">
    <property type="entry name" value="VMAP-M0"/>
</dbReference>
<reference evidence="4 5" key="1">
    <citation type="submission" date="2019-06" db="EMBL/GenBank/DDBJ databases">
        <title>Sequencing the genomes of 1000 actinobacteria strains.</title>
        <authorList>
            <person name="Klenk H.-P."/>
        </authorList>
    </citation>
    <scope>NUCLEOTIDE SEQUENCE [LARGE SCALE GENOMIC DNA]</scope>
    <source>
        <strain evidence="4 5">DSM 46699</strain>
    </source>
</reference>
<dbReference type="Pfam" id="PF19916">
    <property type="entry name" value="VMAP-M0"/>
    <property type="match status" value="1"/>
</dbReference>
<evidence type="ECO:0000259" key="2">
    <source>
        <dbReference type="Pfam" id="PF19956"/>
    </source>
</evidence>
<name>A0A561U9L7_9PSEU</name>
<proteinExistence type="predicted"/>
<comment type="caution">
    <text evidence="4">The sequence shown here is derived from an EMBL/GenBank/DDBJ whole genome shotgun (WGS) entry which is preliminary data.</text>
</comment>
<sequence length="488" mass="53985">MAGGAELGRSSSLTLVSALLRVPFLNEVSSRTTVVQLVGEVLGEPFSVAEHAHPFQHIWNIVEACRRHPEGFDALSHVLGQVEGNSLPMHEVDRIIGDMRTTGLWPDTEYQRLLALLSGVSVPDLPDIYQHVTGAAGHRLPPGSTVAEHLNAANVLNADSNGLPKLLSLIEHLAPTVRADLSAELHAWADAQAGRLGLVAELQSMRARCARRPEVRAESRSTAYLVVLIHPDNPSGQRCRLAHWRQLDLSEGWKPMRGSDVVGDLDEIKHAVAGLIEQVETEWSHLDPDVRIEFVLPNELINLDVDQWPWETTSSIPQPIGTRFPVSVRALERMREDKYHRHWRLRWKRLNSWLQDAGTLPEEANHWAGGQNPDALGGVLMRDMSLLSMVLGEPPEPGSSGLDDVVVGVRDGIPLMLWHRKDCASEEFRDLVKGVLHGEGEPVLERVRLARADARAERKPGHAGNALTVLWDDPDRVVTPTLVRPPKG</sequence>
<protein>
    <submittedName>
        <fullName evidence="4">Uncharacterized protein</fullName>
    </submittedName>
</protein>
<dbReference type="AlphaFoldDB" id="A0A561U9L7"/>
<dbReference type="Proteomes" id="UP000316184">
    <property type="component" value="Unassembled WGS sequence"/>
</dbReference>
<evidence type="ECO:0000313" key="4">
    <source>
        <dbReference type="EMBL" id="TWF96063.1"/>
    </source>
</evidence>
<feature type="domain" description="vWA-MoxR associated protein C-terminal" evidence="3">
    <location>
        <begin position="238"/>
        <end position="474"/>
    </location>
</feature>
<evidence type="ECO:0000313" key="5">
    <source>
        <dbReference type="Proteomes" id="UP000316184"/>
    </source>
</evidence>
<dbReference type="EMBL" id="VIWX01000002">
    <property type="protein sequence ID" value="TWF96063.1"/>
    <property type="molecule type" value="Genomic_DNA"/>
</dbReference>
<dbReference type="Pfam" id="PF19956">
    <property type="entry name" value="EAD2"/>
    <property type="match status" value="1"/>
</dbReference>
<feature type="domain" description="Effector-associated" evidence="2">
    <location>
        <begin position="16"/>
        <end position="95"/>
    </location>
</feature>
<dbReference type="InterPro" id="IPR045431">
    <property type="entry name" value="EAD2"/>
</dbReference>
<organism evidence="4 5">
    <name type="scientific">Saccharopolyspora dendranthemae</name>
    <dbReference type="NCBI Taxonomy" id="1181886"/>
    <lineage>
        <taxon>Bacteria</taxon>
        <taxon>Bacillati</taxon>
        <taxon>Actinomycetota</taxon>
        <taxon>Actinomycetes</taxon>
        <taxon>Pseudonocardiales</taxon>
        <taxon>Pseudonocardiaceae</taxon>
        <taxon>Saccharopolyspora</taxon>
    </lineage>
</organism>
<accession>A0A561U9L7</accession>
<evidence type="ECO:0000259" key="3">
    <source>
        <dbReference type="Pfam" id="PF20028"/>
    </source>
</evidence>